<dbReference type="InterPro" id="IPR053783">
    <property type="entry name" value="Dockerin_dom_GC-type"/>
</dbReference>
<comment type="caution">
    <text evidence="2">The sequence shown here is derived from an EMBL/GenBank/DDBJ whole genome shotgun (WGS) entry which is preliminary data.</text>
</comment>
<name>A0ABP0L9J9_9DINO</name>
<dbReference type="Proteomes" id="UP001642464">
    <property type="component" value="Unassembled WGS sequence"/>
</dbReference>
<feature type="signal peptide" evidence="1">
    <location>
        <begin position="1"/>
        <end position="15"/>
    </location>
</feature>
<organism evidence="2 3">
    <name type="scientific">Durusdinium trenchii</name>
    <dbReference type="NCBI Taxonomy" id="1381693"/>
    <lineage>
        <taxon>Eukaryota</taxon>
        <taxon>Sar</taxon>
        <taxon>Alveolata</taxon>
        <taxon>Dinophyceae</taxon>
        <taxon>Suessiales</taxon>
        <taxon>Symbiodiniaceae</taxon>
        <taxon>Durusdinium</taxon>
    </lineage>
</organism>
<accession>A0ABP0L9J9</accession>
<evidence type="ECO:0000256" key="1">
    <source>
        <dbReference type="SAM" id="SignalP"/>
    </source>
</evidence>
<evidence type="ECO:0000313" key="2">
    <source>
        <dbReference type="EMBL" id="CAK9035831.1"/>
    </source>
</evidence>
<dbReference type="NCBIfam" id="NF041540">
    <property type="entry name" value="dockerin_GC"/>
    <property type="match status" value="1"/>
</dbReference>
<dbReference type="InterPro" id="IPR029058">
    <property type="entry name" value="AB_hydrolase_fold"/>
</dbReference>
<sequence>MAAAAVLAVAGSTLAQGTCRADLDGDGELTVFDFLEFQNLFAAGDLAADFDGDGELTIFDFLEFQNEFVAGCPSEPISLQMAGVPLAEYPHFEATRAFNQGDTVFLAIDPDRFPAIRGVTGDIYIVESRTNLEWASDPSLTDVRGMPQAHTFSALSIDGAEVALTGSETLAAANGLNISTGYDLVVDVDRDGALGDGDYVDGLAVHPADANGFSVFTNISEMGPLTPTMIDSSSSQGVLRLNYPAELASVGPLPIVVIVHGGGHDYRWYDYLQDQLSSWGWVSISVQNDFSGTGNRPLRHTDALIGEQATIAGGVLNGLIDSSRIVWIGHSLGGRECNIGSERLSDGFTPSNYSAEDMVLVSSIAANSIGGGGFEADPGDINYHMIWGSADGDISGSPSSFGGQTIPFRNYDRADGFKHSTYVHGADHNVFNCCGFRNFQGPASTEIGRTEAQQIAKATWTALIKHYGEGNTDAIDYVTRAWDGFKPLGVMDGTTLVHMYRPSTIDGGSRVIDDFQSNPSISQSSSGGSVTVSVSNAAEIRQADTNGSLTWTGSEPSNGMNYAFLSSDDSAGLVFDFNSPSFVEFQVIPSLGDVSGFDHLSFRTCQGTRHPNTIAQLEPVTFNVVLVDGSGTRSTIHVGAYEAGASEPYQRTGAGSGVGWQNEYGTIRIRLSDFLSQGSGLDLTDITAIRFEFAQDDGSTIGRLGLDEIEFTLER</sequence>
<gene>
    <name evidence="2" type="ORF">SCF082_LOCUS21471</name>
</gene>
<dbReference type="SUPFAM" id="SSF53474">
    <property type="entry name" value="alpha/beta-Hydrolases"/>
    <property type="match status" value="1"/>
</dbReference>
<keyword evidence="1" id="KW-0732">Signal</keyword>
<dbReference type="PROSITE" id="PS00018">
    <property type="entry name" value="EF_HAND_1"/>
    <property type="match status" value="3"/>
</dbReference>
<reference evidence="2 3" key="1">
    <citation type="submission" date="2024-02" db="EMBL/GenBank/DDBJ databases">
        <authorList>
            <person name="Chen Y."/>
            <person name="Shah S."/>
            <person name="Dougan E. K."/>
            <person name="Thang M."/>
            <person name="Chan C."/>
        </authorList>
    </citation>
    <scope>NUCLEOTIDE SEQUENCE [LARGE SCALE GENOMIC DNA]</scope>
</reference>
<proteinExistence type="predicted"/>
<dbReference type="Gene3D" id="3.40.50.1820">
    <property type="entry name" value="alpha/beta hydrolase"/>
    <property type="match status" value="1"/>
</dbReference>
<protein>
    <submittedName>
        <fullName evidence="2">Uncharacterized protein</fullName>
    </submittedName>
</protein>
<feature type="chain" id="PRO_5046061087" evidence="1">
    <location>
        <begin position="16"/>
        <end position="715"/>
    </location>
</feature>
<dbReference type="EMBL" id="CAXAMM010015231">
    <property type="protein sequence ID" value="CAK9035831.1"/>
    <property type="molecule type" value="Genomic_DNA"/>
</dbReference>
<dbReference type="Gene3D" id="2.60.120.430">
    <property type="entry name" value="Galactose-binding lectin"/>
    <property type="match status" value="1"/>
</dbReference>
<dbReference type="InterPro" id="IPR018247">
    <property type="entry name" value="EF_Hand_1_Ca_BS"/>
</dbReference>
<keyword evidence="3" id="KW-1185">Reference proteome</keyword>
<evidence type="ECO:0000313" key="3">
    <source>
        <dbReference type="Proteomes" id="UP001642464"/>
    </source>
</evidence>